<evidence type="ECO:0000313" key="1">
    <source>
        <dbReference type="EMBL" id="MFC6380638.1"/>
    </source>
</evidence>
<dbReference type="EMBL" id="JBHSTZ010000010">
    <property type="protein sequence ID" value="MFC6380638.1"/>
    <property type="molecule type" value="Genomic_DNA"/>
</dbReference>
<reference evidence="2" key="1">
    <citation type="journal article" date="2019" name="Int. J. Syst. Evol. Microbiol.">
        <title>The Global Catalogue of Microorganisms (GCM) 10K type strain sequencing project: providing services to taxonomists for standard genome sequencing and annotation.</title>
        <authorList>
            <consortium name="The Broad Institute Genomics Platform"/>
            <consortium name="The Broad Institute Genome Sequencing Center for Infectious Disease"/>
            <person name="Wu L."/>
            <person name="Ma J."/>
        </authorList>
    </citation>
    <scope>NUCLEOTIDE SEQUENCE [LARGE SCALE GENOMIC DNA]</scope>
    <source>
        <strain evidence="2">CCM 2050</strain>
    </source>
</reference>
<gene>
    <name evidence="1" type="ORF">ACFP58_03995</name>
</gene>
<dbReference type="RefSeq" id="WP_201562108.1">
    <property type="nucleotide sequence ID" value="NZ_CAJGZK010000007.1"/>
</dbReference>
<sequence length="45" mass="4954">MNKDKPITLSDAAEALVLDKLSLYSQNTLKTLRCCGYKFFVASVG</sequence>
<comment type="caution">
    <text evidence="1">The sequence shown here is derived from an EMBL/GenBank/DDBJ whole genome shotgun (WGS) entry which is preliminary data.</text>
</comment>
<organism evidence="1 2">
    <name type="scientific">Psychrobacter glacincola</name>
    <dbReference type="NCBI Taxonomy" id="56810"/>
    <lineage>
        <taxon>Bacteria</taxon>
        <taxon>Pseudomonadati</taxon>
        <taxon>Pseudomonadota</taxon>
        <taxon>Gammaproteobacteria</taxon>
        <taxon>Moraxellales</taxon>
        <taxon>Moraxellaceae</taxon>
        <taxon>Psychrobacter</taxon>
    </lineage>
</organism>
<evidence type="ECO:0008006" key="3">
    <source>
        <dbReference type="Google" id="ProtNLM"/>
    </source>
</evidence>
<keyword evidence="2" id="KW-1185">Reference proteome</keyword>
<protein>
    <recommendedName>
        <fullName evidence="3">DNA-binding protein</fullName>
    </recommendedName>
</protein>
<name>A0ABW1W4Q6_9GAMM</name>
<dbReference type="Proteomes" id="UP001596264">
    <property type="component" value="Unassembled WGS sequence"/>
</dbReference>
<evidence type="ECO:0000313" key="2">
    <source>
        <dbReference type="Proteomes" id="UP001596264"/>
    </source>
</evidence>
<accession>A0ABW1W4Q6</accession>
<proteinExistence type="predicted"/>